<keyword evidence="5" id="KW-0677">Repeat</keyword>
<evidence type="ECO:0000256" key="3">
    <source>
        <dbReference type="ARBA" id="ARBA00022499"/>
    </source>
</evidence>
<feature type="compositionally biased region" description="Polar residues" evidence="10">
    <location>
        <begin position="7"/>
        <end position="16"/>
    </location>
</feature>
<feature type="domain" description="RRM" evidence="11">
    <location>
        <begin position="71"/>
        <end position="149"/>
    </location>
</feature>
<comment type="caution">
    <text evidence="12">The sequence shown here is derived from an EMBL/GenBank/DDBJ whole genome shotgun (WGS) entry which is preliminary data.</text>
</comment>
<dbReference type="GO" id="GO:0005634">
    <property type="term" value="C:nucleus"/>
    <property type="evidence" value="ECO:0007669"/>
    <property type="project" value="UniProtKB-SubCell"/>
</dbReference>
<evidence type="ECO:0000256" key="5">
    <source>
        <dbReference type="ARBA" id="ARBA00022737"/>
    </source>
</evidence>
<feature type="region of interest" description="Disordered" evidence="10">
    <location>
        <begin position="1"/>
        <end position="63"/>
    </location>
</feature>
<proteinExistence type="predicted"/>
<feature type="compositionally biased region" description="Basic residues" evidence="10">
    <location>
        <begin position="30"/>
        <end position="42"/>
    </location>
</feature>
<feature type="compositionally biased region" description="Gly residues" evidence="10">
    <location>
        <begin position="295"/>
        <end position="304"/>
    </location>
</feature>
<evidence type="ECO:0000256" key="8">
    <source>
        <dbReference type="ARBA" id="ARBA00023242"/>
    </source>
</evidence>
<dbReference type="CDD" id="cd12386">
    <property type="entry name" value="RRM2_hnRNPM_like"/>
    <property type="match status" value="1"/>
</dbReference>
<reference evidence="12" key="1">
    <citation type="submission" date="2021-03" db="EMBL/GenBank/DDBJ databases">
        <authorList>
            <person name="Bekaert M."/>
        </authorList>
    </citation>
    <scope>NUCLEOTIDE SEQUENCE</scope>
</reference>
<dbReference type="PANTHER" id="PTHR23003">
    <property type="entry name" value="RNA RECOGNITION MOTIF RRM DOMAIN CONTAINING PROTEIN"/>
    <property type="match status" value="1"/>
</dbReference>
<dbReference type="FunFam" id="3.30.70.330:FF:000034">
    <property type="entry name" value="heterogeneous nuclear ribonucleoprotein M isoform X1"/>
    <property type="match status" value="1"/>
</dbReference>
<keyword evidence="6" id="KW-0832">Ubl conjugation</keyword>
<evidence type="ECO:0000256" key="9">
    <source>
        <dbReference type="PROSITE-ProRule" id="PRU00176"/>
    </source>
</evidence>
<feature type="compositionally biased region" description="Low complexity" evidence="10">
    <location>
        <begin position="43"/>
        <end position="53"/>
    </location>
</feature>
<dbReference type="InterPro" id="IPR050374">
    <property type="entry name" value="RRT5_SRSF_SR"/>
</dbReference>
<dbReference type="InterPro" id="IPR012677">
    <property type="entry name" value="Nucleotide-bd_a/b_plait_sf"/>
</dbReference>
<protein>
    <submittedName>
        <fullName evidence="12">Myelin expression factor 2,Heterogeneous nuclear ribonucleoprotein M</fullName>
    </submittedName>
</protein>
<dbReference type="PANTHER" id="PTHR23003:SF3">
    <property type="entry name" value="FI21236P1-RELATED"/>
    <property type="match status" value="1"/>
</dbReference>
<evidence type="ECO:0000313" key="12">
    <source>
        <dbReference type="EMBL" id="CAG2239291.1"/>
    </source>
</evidence>
<dbReference type="Pfam" id="PF00076">
    <property type="entry name" value="RRM_1"/>
    <property type="match status" value="3"/>
</dbReference>
<dbReference type="OrthoDB" id="610462at2759"/>
<feature type="compositionally biased region" description="Low complexity" evidence="10">
    <location>
        <begin position="475"/>
        <end position="485"/>
    </location>
</feature>
<dbReference type="GO" id="GO:1990904">
    <property type="term" value="C:ribonucleoprotein complex"/>
    <property type="evidence" value="ECO:0007669"/>
    <property type="project" value="UniProtKB-KW"/>
</dbReference>
<feature type="compositionally biased region" description="Polar residues" evidence="10">
    <location>
        <begin position="695"/>
        <end position="707"/>
    </location>
</feature>
<comment type="subcellular location">
    <subcellularLocation>
        <location evidence="1">Nucleus</location>
    </subcellularLocation>
</comment>
<evidence type="ECO:0000256" key="6">
    <source>
        <dbReference type="ARBA" id="ARBA00022843"/>
    </source>
</evidence>
<dbReference type="Gene3D" id="3.30.70.330">
    <property type="match status" value="3"/>
</dbReference>
<feature type="compositionally biased region" description="Basic and acidic residues" evidence="10">
    <location>
        <begin position="742"/>
        <end position="753"/>
    </location>
</feature>
<keyword evidence="4" id="KW-0597">Phosphoprotein</keyword>
<sequence>MYENENDGSQSPNDNTQQEQDQEQEQRSVSRSRSRSPVRRSRSNGSRSNSRSPGRNERHRDRARRINLISKRIIISNIPYEMKWQDIKDIFRKEVGDVTYVELFENGQGKSKGQGVIEFKDKDTARKAIENMHRYKIKDRNIVVREERESDRNIIGGRGVMGSGPSGGGMGGGMIGNMGGGGGGVSPQVLSQLGIDGPVTNQVFVSNLDYKITWKKLKDVFRLAGNVTRAEIKEDKDGKSRGMGTVTFETPFEAVQAVSMFNGQSLYDRSMRVKMDAMGAADKSSSMPLPSGLKGIGAGLGPGGTPLQNQNTNMGFSGSGGMGMGGGMGGGMGNMGSSSMGGGMGNMGMDSGMGMGNMGMSNMGSGMGGGSSMGMGNMGSGNYGSSGMGMSMGSSGMGMGNMSSGMSDYGSMGGNSNYNSSGYGSSMSGGMGDGMRGMGSGMNSGSSMSAYSTGITDLGGSMGGSSGYGGGSGRSGTQSYSTSSGRSGGDRDRDGGGNRSTRPDNCTVVVKNLPWKVTWQDLKEKFRSVADVKFAEIKMENGKSQGWGLVRFGSADDAQNAICIWKQMSLRNKDVDIKLQRLQNLLSKTACPLMYMMDMFVEKSSKKEGMSREELQAYAVTCRDTYQLFQACYSEITFRRRSFIKDDIQTQYKGLCDDTTPVTDMLFGDDIKEKIKELDAEHSVCKKVGKDHNYTYDNPKNSYQSSNRGRSHHGHGGRGFPHKFGKRKRQIDGGKPIKRTRKYDDDGFLDRSKTFNKKKNKDKK</sequence>
<dbReference type="InterPro" id="IPR035979">
    <property type="entry name" value="RBD_domain_sf"/>
</dbReference>
<feature type="compositionally biased region" description="Basic residues" evidence="10">
    <location>
        <begin position="754"/>
        <end position="764"/>
    </location>
</feature>
<dbReference type="InterPro" id="IPR000504">
    <property type="entry name" value="RRM_dom"/>
</dbReference>
<evidence type="ECO:0000256" key="4">
    <source>
        <dbReference type="ARBA" id="ARBA00022553"/>
    </source>
</evidence>
<feature type="domain" description="RRM" evidence="11">
    <location>
        <begin position="201"/>
        <end position="278"/>
    </location>
</feature>
<dbReference type="PROSITE" id="PS50102">
    <property type="entry name" value="RRM"/>
    <property type="match status" value="3"/>
</dbReference>
<keyword evidence="3" id="KW-1017">Isopeptide bond</keyword>
<dbReference type="Proteomes" id="UP000683360">
    <property type="component" value="Unassembled WGS sequence"/>
</dbReference>
<feature type="compositionally biased region" description="Basic residues" evidence="10">
    <location>
        <begin position="709"/>
        <end position="729"/>
    </location>
</feature>
<evidence type="ECO:0000256" key="10">
    <source>
        <dbReference type="SAM" id="MobiDB-lite"/>
    </source>
</evidence>
<keyword evidence="8" id="KW-0539">Nucleus</keyword>
<evidence type="ECO:0000313" key="13">
    <source>
        <dbReference type="Proteomes" id="UP000683360"/>
    </source>
</evidence>
<evidence type="ECO:0000256" key="1">
    <source>
        <dbReference type="ARBA" id="ARBA00004123"/>
    </source>
</evidence>
<feature type="domain" description="RRM" evidence="11">
    <location>
        <begin position="506"/>
        <end position="584"/>
    </location>
</feature>
<feature type="region of interest" description="Disordered" evidence="10">
    <location>
        <begin position="295"/>
        <end position="320"/>
    </location>
</feature>
<feature type="region of interest" description="Disordered" evidence="10">
    <location>
        <begin position="695"/>
        <end position="764"/>
    </location>
</feature>
<dbReference type="SUPFAM" id="SSF54928">
    <property type="entry name" value="RNA-binding domain, RBD"/>
    <property type="match status" value="3"/>
</dbReference>
<name>A0A8S3U6X5_MYTED</name>
<dbReference type="GO" id="GO:0003729">
    <property type="term" value="F:mRNA binding"/>
    <property type="evidence" value="ECO:0007669"/>
    <property type="project" value="TreeGrafter"/>
</dbReference>
<keyword evidence="2" id="KW-0488">Methylation</keyword>
<keyword evidence="13" id="KW-1185">Reference proteome</keyword>
<organism evidence="12 13">
    <name type="scientific">Mytilus edulis</name>
    <name type="common">Blue mussel</name>
    <dbReference type="NCBI Taxonomy" id="6550"/>
    <lineage>
        <taxon>Eukaryota</taxon>
        <taxon>Metazoa</taxon>
        <taxon>Spiralia</taxon>
        <taxon>Lophotrochozoa</taxon>
        <taxon>Mollusca</taxon>
        <taxon>Bivalvia</taxon>
        <taxon>Autobranchia</taxon>
        <taxon>Pteriomorphia</taxon>
        <taxon>Mytilida</taxon>
        <taxon>Mytiloidea</taxon>
        <taxon>Mytilidae</taxon>
        <taxon>Mytilinae</taxon>
        <taxon>Mytilus</taxon>
    </lineage>
</organism>
<keyword evidence="7 9" id="KW-0694">RNA-binding</keyword>
<dbReference type="SMART" id="SM00360">
    <property type="entry name" value="RRM"/>
    <property type="match status" value="3"/>
</dbReference>
<dbReference type="GO" id="GO:0005737">
    <property type="term" value="C:cytoplasm"/>
    <property type="evidence" value="ECO:0007669"/>
    <property type="project" value="TreeGrafter"/>
</dbReference>
<feature type="compositionally biased region" description="Gly residues" evidence="10">
    <location>
        <begin position="462"/>
        <end position="474"/>
    </location>
</feature>
<keyword evidence="12" id="KW-0687">Ribonucleoprotein</keyword>
<dbReference type="FunFam" id="3.30.70.330:FF:000033">
    <property type="entry name" value="heterogeneous nuclear ribonucleoprotein M isoform X1"/>
    <property type="match status" value="1"/>
</dbReference>
<feature type="region of interest" description="Disordered" evidence="10">
    <location>
        <begin position="462"/>
        <end position="505"/>
    </location>
</feature>
<evidence type="ECO:0000256" key="2">
    <source>
        <dbReference type="ARBA" id="ARBA00022481"/>
    </source>
</evidence>
<dbReference type="EMBL" id="CAJPWZ010002510">
    <property type="protein sequence ID" value="CAG2239291.1"/>
    <property type="molecule type" value="Genomic_DNA"/>
</dbReference>
<dbReference type="AlphaFoldDB" id="A0A8S3U6X5"/>
<evidence type="ECO:0000259" key="11">
    <source>
        <dbReference type="PROSITE" id="PS50102"/>
    </source>
</evidence>
<evidence type="ECO:0000256" key="7">
    <source>
        <dbReference type="ARBA" id="ARBA00022884"/>
    </source>
</evidence>
<accession>A0A8S3U6X5</accession>
<gene>
    <name evidence="12" type="ORF">MEDL_51651</name>
</gene>